<dbReference type="Pfam" id="PF00335">
    <property type="entry name" value="Tetraspanin"/>
    <property type="match status" value="1"/>
</dbReference>
<comment type="subcellular location">
    <subcellularLocation>
        <location evidence="1">Membrane</location>
        <topology evidence="1">Multi-pass membrane protein</topology>
    </subcellularLocation>
</comment>
<evidence type="ECO:0000256" key="3">
    <source>
        <dbReference type="ARBA" id="ARBA00022499"/>
    </source>
</evidence>
<keyword evidence="10" id="KW-1185">Reference proteome</keyword>
<keyword evidence="6 7" id="KW-0472">Membrane</keyword>
<dbReference type="GO" id="GO:0016020">
    <property type="term" value="C:membrane"/>
    <property type="evidence" value="ECO:0007669"/>
    <property type="project" value="UniProtKB-SubCell"/>
</dbReference>
<accession>A0AAW2BD44</accession>
<organism evidence="9 10">
    <name type="scientific">Lithocarpus litseifolius</name>
    <dbReference type="NCBI Taxonomy" id="425828"/>
    <lineage>
        <taxon>Eukaryota</taxon>
        <taxon>Viridiplantae</taxon>
        <taxon>Streptophyta</taxon>
        <taxon>Embryophyta</taxon>
        <taxon>Tracheophyta</taxon>
        <taxon>Spermatophyta</taxon>
        <taxon>Magnoliopsida</taxon>
        <taxon>eudicotyledons</taxon>
        <taxon>Gunneridae</taxon>
        <taxon>Pentapetalae</taxon>
        <taxon>rosids</taxon>
        <taxon>fabids</taxon>
        <taxon>Fagales</taxon>
        <taxon>Fagaceae</taxon>
        <taxon>Lithocarpus</taxon>
    </lineage>
</organism>
<dbReference type="Pfam" id="PF09370">
    <property type="entry name" value="PEP_hydrolase"/>
    <property type="match status" value="1"/>
</dbReference>
<proteinExistence type="inferred from homology"/>
<dbReference type="Proteomes" id="UP001459277">
    <property type="component" value="Unassembled WGS sequence"/>
</dbReference>
<evidence type="ECO:0000256" key="2">
    <source>
        <dbReference type="ARBA" id="ARBA00008430"/>
    </source>
</evidence>
<keyword evidence="5 7" id="KW-1133">Transmembrane helix</keyword>
<gene>
    <name evidence="9" type="ORF">SO802_033411</name>
</gene>
<dbReference type="EMBL" id="JAZDWU010000012">
    <property type="protein sequence ID" value="KAK9983886.1"/>
    <property type="molecule type" value="Genomic_DNA"/>
</dbReference>
<evidence type="ECO:0000256" key="7">
    <source>
        <dbReference type="SAM" id="Phobius"/>
    </source>
</evidence>
<dbReference type="InterPro" id="IPR029071">
    <property type="entry name" value="Ubiquitin-like_domsf"/>
</dbReference>
<feature type="transmembrane region" description="Helical" evidence="7">
    <location>
        <begin position="86"/>
        <end position="109"/>
    </location>
</feature>
<dbReference type="GO" id="GO:0003729">
    <property type="term" value="F:mRNA binding"/>
    <property type="evidence" value="ECO:0007669"/>
    <property type="project" value="UniProtKB-ARBA"/>
</dbReference>
<evidence type="ECO:0000256" key="5">
    <source>
        <dbReference type="ARBA" id="ARBA00022989"/>
    </source>
</evidence>
<evidence type="ECO:0000256" key="1">
    <source>
        <dbReference type="ARBA" id="ARBA00004141"/>
    </source>
</evidence>
<dbReference type="InterPro" id="IPR000626">
    <property type="entry name" value="Ubiquitin-like_dom"/>
</dbReference>
<dbReference type="SUPFAM" id="SSF54236">
    <property type="entry name" value="Ubiquitin-like"/>
    <property type="match status" value="1"/>
</dbReference>
<dbReference type="InterPro" id="IPR009215">
    <property type="entry name" value="TIM-br_IGPS-like"/>
</dbReference>
<protein>
    <recommendedName>
        <fullName evidence="8">Ubiquitin-like domain-containing protein</fullName>
    </recommendedName>
</protein>
<feature type="transmembrane region" description="Helical" evidence="7">
    <location>
        <begin position="142"/>
        <end position="163"/>
    </location>
</feature>
<dbReference type="PANTHER" id="PTHR10666">
    <property type="entry name" value="UBIQUITIN"/>
    <property type="match status" value="1"/>
</dbReference>
<dbReference type="InterPro" id="IPR015813">
    <property type="entry name" value="Pyrv/PenolPyrv_kinase-like_dom"/>
</dbReference>
<dbReference type="InterPro" id="IPR013785">
    <property type="entry name" value="Aldolase_TIM"/>
</dbReference>
<feature type="domain" description="Ubiquitin-like" evidence="8">
    <location>
        <begin position="288"/>
        <end position="363"/>
    </location>
</feature>
<keyword evidence="3" id="KW-1017">Isopeptide bond</keyword>
<dbReference type="PRINTS" id="PR00348">
    <property type="entry name" value="UBIQUITIN"/>
</dbReference>
<dbReference type="SUPFAM" id="SSF51621">
    <property type="entry name" value="Phosphoenolpyruvate/pyruvate domain"/>
    <property type="match status" value="1"/>
</dbReference>
<dbReference type="InterPro" id="IPR019956">
    <property type="entry name" value="Ubiquitin_dom"/>
</dbReference>
<dbReference type="GO" id="GO:0003824">
    <property type="term" value="F:catalytic activity"/>
    <property type="evidence" value="ECO:0007669"/>
    <property type="project" value="InterPro"/>
</dbReference>
<dbReference type="SMART" id="SM00213">
    <property type="entry name" value="UBQ"/>
    <property type="match status" value="1"/>
</dbReference>
<evidence type="ECO:0000313" key="10">
    <source>
        <dbReference type="Proteomes" id="UP001459277"/>
    </source>
</evidence>
<evidence type="ECO:0000259" key="8">
    <source>
        <dbReference type="PROSITE" id="PS50053"/>
    </source>
</evidence>
<keyword evidence="4 7" id="KW-0812">Transmembrane</keyword>
<dbReference type="FunFam" id="3.10.20.90:FF:000009">
    <property type="entry name" value="Ubiquitin-60S ribosomal protein"/>
    <property type="match status" value="1"/>
</dbReference>
<dbReference type="Gene3D" id="3.10.20.90">
    <property type="entry name" value="Phosphatidylinositol 3-kinase Catalytic Subunit, Chain A, domain 1"/>
    <property type="match status" value="1"/>
</dbReference>
<dbReference type="InterPro" id="IPR018499">
    <property type="entry name" value="Tetraspanin/Peripherin"/>
</dbReference>
<evidence type="ECO:0000313" key="9">
    <source>
        <dbReference type="EMBL" id="KAK9983886.1"/>
    </source>
</evidence>
<evidence type="ECO:0000256" key="4">
    <source>
        <dbReference type="ARBA" id="ARBA00022692"/>
    </source>
</evidence>
<name>A0AAW2BD44_9ROSI</name>
<feature type="transmembrane region" description="Helical" evidence="7">
    <location>
        <begin position="55"/>
        <end position="79"/>
    </location>
</feature>
<dbReference type="PROSITE" id="PS50053">
    <property type="entry name" value="UBIQUITIN_2"/>
    <property type="match status" value="1"/>
</dbReference>
<dbReference type="Gene3D" id="3.20.20.70">
    <property type="entry name" value="Aldolase class I"/>
    <property type="match status" value="1"/>
</dbReference>
<dbReference type="CDD" id="cd01803">
    <property type="entry name" value="Ubl_ubiquitin"/>
    <property type="match status" value="1"/>
</dbReference>
<dbReference type="InterPro" id="IPR050158">
    <property type="entry name" value="Ubiquitin_ubiquitin-like"/>
</dbReference>
<evidence type="ECO:0000256" key="6">
    <source>
        <dbReference type="ARBA" id="ARBA00023136"/>
    </source>
</evidence>
<dbReference type="AlphaFoldDB" id="A0AAW2BD44"/>
<sequence>MARCRRCCLHSSIRAVNLIVNICGVGMIIYSLWLLKKWQGGVADLPSVSSLPRPWFIYTCLGVGIAVCLSTLSGCMVASCISNYTLCIYIVSICSLLFLEVAVLVTIFFKIDWAEELTKYIDENHTEFKTFVIFHIKMCRSILIMILVPQLCVIVLAIILWAIGTEPRTQGGYLNISDFNHSFLVTPNSPSVHNVSMQEVPVLAGVCATDPFRGMEYFLKLVESVGLSGVQNFPTVRLFDGNFRQNLEETGLGYGSRSLLRHSLARPSPLRWKAQTPLTMSKLRSKTRRVSHQTSRGKTITLEVESSDTIDNVKAKIQDKEGIPPDQQRLFFAGKQLEDGRTLADYNIHKESTLHLVLRLRGGF</sequence>
<feature type="transmembrane region" description="Helical" evidence="7">
    <location>
        <begin position="12"/>
        <end position="35"/>
    </location>
</feature>
<comment type="caution">
    <text evidence="9">The sequence shown here is derived from an EMBL/GenBank/DDBJ whole genome shotgun (WGS) entry which is preliminary data.</text>
</comment>
<comment type="similarity">
    <text evidence="2">Belongs to the ubiquitin family.</text>
</comment>
<dbReference type="Pfam" id="PF00240">
    <property type="entry name" value="ubiquitin"/>
    <property type="match status" value="1"/>
</dbReference>
<reference evidence="9 10" key="1">
    <citation type="submission" date="2024-01" db="EMBL/GenBank/DDBJ databases">
        <title>A telomere-to-telomere, gap-free genome of sweet tea (Lithocarpus litseifolius).</title>
        <authorList>
            <person name="Zhou J."/>
        </authorList>
    </citation>
    <scope>NUCLEOTIDE SEQUENCE [LARGE SCALE GENOMIC DNA]</scope>
    <source>
        <strain evidence="9">Zhou-2022a</strain>
        <tissue evidence="9">Leaf</tissue>
    </source>
</reference>